<name>A0A6G1GQ94_9PEZI</name>
<evidence type="ECO:0000256" key="7">
    <source>
        <dbReference type="SAM" id="Phobius"/>
    </source>
</evidence>
<comment type="similarity">
    <text evidence="2">Belongs to the TMEM19 family.</text>
</comment>
<dbReference type="Proteomes" id="UP000800041">
    <property type="component" value="Unassembled WGS sequence"/>
</dbReference>
<evidence type="ECO:0000256" key="6">
    <source>
        <dbReference type="SAM" id="MobiDB-lite"/>
    </source>
</evidence>
<evidence type="ECO:0000256" key="2">
    <source>
        <dbReference type="ARBA" id="ARBA00009012"/>
    </source>
</evidence>
<feature type="transmembrane region" description="Helical" evidence="7">
    <location>
        <begin position="43"/>
        <end position="61"/>
    </location>
</feature>
<feature type="compositionally biased region" description="Basic and acidic residues" evidence="6">
    <location>
        <begin position="305"/>
        <end position="330"/>
    </location>
</feature>
<evidence type="ECO:0000256" key="3">
    <source>
        <dbReference type="ARBA" id="ARBA00022692"/>
    </source>
</evidence>
<reference evidence="8" key="1">
    <citation type="journal article" date="2020" name="Stud. Mycol.">
        <title>101 Dothideomycetes genomes: a test case for predicting lifestyles and emergence of pathogens.</title>
        <authorList>
            <person name="Haridas S."/>
            <person name="Albert R."/>
            <person name="Binder M."/>
            <person name="Bloem J."/>
            <person name="Labutti K."/>
            <person name="Salamov A."/>
            <person name="Andreopoulos B."/>
            <person name="Baker S."/>
            <person name="Barry K."/>
            <person name="Bills G."/>
            <person name="Bluhm B."/>
            <person name="Cannon C."/>
            <person name="Castanera R."/>
            <person name="Culley D."/>
            <person name="Daum C."/>
            <person name="Ezra D."/>
            <person name="Gonzalez J."/>
            <person name="Henrissat B."/>
            <person name="Kuo A."/>
            <person name="Liang C."/>
            <person name="Lipzen A."/>
            <person name="Lutzoni F."/>
            <person name="Magnuson J."/>
            <person name="Mondo S."/>
            <person name="Nolan M."/>
            <person name="Ohm R."/>
            <person name="Pangilinan J."/>
            <person name="Park H.-J."/>
            <person name="Ramirez L."/>
            <person name="Alfaro M."/>
            <person name="Sun H."/>
            <person name="Tritt A."/>
            <person name="Yoshinaga Y."/>
            <person name="Zwiers L.-H."/>
            <person name="Turgeon B."/>
            <person name="Goodwin S."/>
            <person name="Spatafora J."/>
            <person name="Crous P."/>
            <person name="Grigoriev I."/>
        </authorList>
    </citation>
    <scope>NUCLEOTIDE SEQUENCE</scope>
    <source>
        <strain evidence="8">CBS 113979</strain>
    </source>
</reference>
<evidence type="ECO:0000256" key="1">
    <source>
        <dbReference type="ARBA" id="ARBA00004141"/>
    </source>
</evidence>
<dbReference type="AlphaFoldDB" id="A0A6G1GQ94"/>
<protein>
    <recommendedName>
        <fullName evidence="10">DUF92 domain protein</fullName>
    </recommendedName>
</protein>
<organism evidence="8 9">
    <name type="scientific">Aulographum hederae CBS 113979</name>
    <dbReference type="NCBI Taxonomy" id="1176131"/>
    <lineage>
        <taxon>Eukaryota</taxon>
        <taxon>Fungi</taxon>
        <taxon>Dikarya</taxon>
        <taxon>Ascomycota</taxon>
        <taxon>Pezizomycotina</taxon>
        <taxon>Dothideomycetes</taxon>
        <taxon>Pleosporomycetidae</taxon>
        <taxon>Aulographales</taxon>
        <taxon>Aulographaceae</taxon>
    </lineage>
</organism>
<dbReference type="OrthoDB" id="15001at2759"/>
<dbReference type="PANTHER" id="PTHR13353:SF5">
    <property type="entry name" value="TRANSMEMBRANE PROTEIN 19"/>
    <property type="match status" value="1"/>
</dbReference>
<keyword evidence="9" id="KW-1185">Reference proteome</keyword>
<evidence type="ECO:0000313" key="8">
    <source>
        <dbReference type="EMBL" id="KAF1982970.1"/>
    </source>
</evidence>
<accession>A0A6G1GQ94</accession>
<dbReference type="PANTHER" id="PTHR13353">
    <property type="entry name" value="TRANSMEMBRANE PROTEIN 19"/>
    <property type="match status" value="1"/>
</dbReference>
<dbReference type="GO" id="GO:0016020">
    <property type="term" value="C:membrane"/>
    <property type="evidence" value="ECO:0007669"/>
    <property type="project" value="UniProtKB-SubCell"/>
</dbReference>
<gene>
    <name evidence="8" type="ORF">K402DRAFT_397108</name>
</gene>
<feature type="transmembrane region" description="Helical" evidence="7">
    <location>
        <begin position="344"/>
        <end position="364"/>
    </location>
</feature>
<dbReference type="EMBL" id="ML977179">
    <property type="protein sequence ID" value="KAF1982970.1"/>
    <property type="molecule type" value="Genomic_DNA"/>
</dbReference>
<feature type="transmembrane region" description="Helical" evidence="7">
    <location>
        <begin position="182"/>
        <end position="204"/>
    </location>
</feature>
<feature type="transmembrane region" description="Helical" evidence="7">
    <location>
        <begin position="232"/>
        <end position="256"/>
    </location>
</feature>
<dbReference type="InterPro" id="IPR002794">
    <property type="entry name" value="DUF92_TMEM19"/>
</dbReference>
<evidence type="ECO:0000256" key="4">
    <source>
        <dbReference type="ARBA" id="ARBA00022989"/>
    </source>
</evidence>
<keyword evidence="5 7" id="KW-0472">Membrane</keyword>
<evidence type="ECO:0000313" key="9">
    <source>
        <dbReference type="Proteomes" id="UP000800041"/>
    </source>
</evidence>
<keyword evidence="4 7" id="KW-1133">Transmembrane helix</keyword>
<keyword evidence="3 7" id="KW-0812">Transmembrane</keyword>
<dbReference type="Pfam" id="PF01940">
    <property type="entry name" value="DUF92"/>
    <property type="match status" value="1"/>
</dbReference>
<evidence type="ECO:0008006" key="10">
    <source>
        <dbReference type="Google" id="ProtNLM"/>
    </source>
</evidence>
<proteinExistence type="inferred from homology"/>
<evidence type="ECO:0000256" key="5">
    <source>
        <dbReference type="ARBA" id="ARBA00023136"/>
    </source>
</evidence>
<sequence>MKPIVAVPATLALVYRAYSRKSLTPLGIVVAAATAVTHAIHPWSVFFALLCVFFLAGTAVTKVKHNVKAQLTHSSSGSPGGEGARNHVQVFANSGTASILILLHTWALYHNPTGQTDEQCWTRGASPRAADVLVAGIVANYAAVAADTFSSELGILSKSSPRYILTPWRNVPPGTNGGVTGAGLLAGLLGSFIISLTATALMPFCSSTPSMLEKWTSGAGYEDPRWDISQKIYFMASMTLLGMCGSILDSVMGALLQASVVDVRTGKVIEGDGGRKVPVRGGSLRMTQGAKIQSKVSSAQSSAVKEQDARSRASSKREEDSAPHQESRRVETGWNILDNNGVNFAMAASISLLAISGACVLWDIPISSVAASYYS</sequence>
<comment type="subcellular location">
    <subcellularLocation>
        <location evidence="1">Membrane</location>
        <topology evidence="1">Multi-pass membrane protein</topology>
    </subcellularLocation>
</comment>
<feature type="region of interest" description="Disordered" evidence="6">
    <location>
        <begin position="296"/>
        <end position="330"/>
    </location>
</feature>